<dbReference type="GeneTree" id="ENSGT00940000165291"/>
<dbReference type="PANTHER" id="PTHR10424">
    <property type="entry name" value="VIRAL ENVELOPE PROTEIN"/>
    <property type="match status" value="1"/>
</dbReference>
<reference evidence="2" key="1">
    <citation type="submission" date="2025-08" db="UniProtKB">
        <authorList>
            <consortium name="Ensembl"/>
        </authorList>
    </citation>
    <scope>IDENTIFICATION</scope>
</reference>
<organism evidence="2 3">
    <name type="scientific">Serinus canaria</name>
    <name type="common">Island canary</name>
    <name type="synonym">Fringilla canaria</name>
    <dbReference type="NCBI Taxonomy" id="9135"/>
    <lineage>
        <taxon>Eukaryota</taxon>
        <taxon>Metazoa</taxon>
        <taxon>Chordata</taxon>
        <taxon>Craniata</taxon>
        <taxon>Vertebrata</taxon>
        <taxon>Euteleostomi</taxon>
        <taxon>Archelosauria</taxon>
        <taxon>Archosauria</taxon>
        <taxon>Dinosauria</taxon>
        <taxon>Saurischia</taxon>
        <taxon>Theropoda</taxon>
        <taxon>Coelurosauria</taxon>
        <taxon>Aves</taxon>
        <taxon>Neognathae</taxon>
        <taxon>Neoaves</taxon>
        <taxon>Telluraves</taxon>
        <taxon>Australaves</taxon>
        <taxon>Passeriformes</taxon>
        <taxon>Passeroidea</taxon>
        <taxon>Fringillidae</taxon>
        <taxon>Carduelinae</taxon>
        <taxon>Serinus</taxon>
    </lineage>
</organism>
<reference evidence="2" key="2">
    <citation type="submission" date="2025-09" db="UniProtKB">
        <authorList>
            <consortium name="Ensembl"/>
        </authorList>
    </citation>
    <scope>IDENTIFICATION</scope>
</reference>
<evidence type="ECO:0000256" key="1">
    <source>
        <dbReference type="SAM" id="SignalP"/>
    </source>
</evidence>
<protein>
    <submittedName>
        <fullName evidence="2">Uncharacterized protein</fullName>
    </submittedName>
</protein>
<dbReference type="AlphaFoldDB" id="A0A8C9UD86"/>
<keyword evidence="3" id="KW-1185">Reference proteome</keyword>
<dbReference type="SUPFAM" id="SSF58069">
    <property type="entry name" value="Virus ectodomain"/>
    <property type="match status" value="1"/>
</dbReference>
<evidence type="ECO:0000313" key="3">
    <source>
        <dbReference type="Proteomes" id="UP000694409"/>
    </source>
</evidence>
<dbReference type="Proteomes" id="UP000694409">
    <property type="component" value="Unassembled WGS sequence"/>
</dbReference>
<feature type="chain" id="PRO_5034065259" evidence="1">
    <location>
        <begin position="25"/>
        <end position="623"/>
    </location>
</feature>
<dbReference type="OMA" id="LGECPMK"/>
<dbReference type="Ensembl" id="ENSSCAT00000013637.1">
    <property type="protein sequence ID" value="ENSSCAP00000012113.1"/>
    <property type="gene ID" value="ENSSCAG00000009049.1"/>
</dbReference>
<proteinExistence type="predicted"/>
<feature type="signal peptide" evidence="1">
    <location>
        <begin position="1"/>
        <end position="24"/>
    </location>
</feature>
<name>A0A8C9UD86_SERCA</name>
<keyword evidence="1" id="KW-0732">Signal</keyword>
<dbReference type="Gene3D" id="1.10.287.210">
    <property type="match status" value="1"/>
</dbReference>
<dbReference type="PANTHER" id="PTHR10424:SF68">
    <property type="entry name" value="ENDOGENOUS RETROVIRUS GROUP 3 MEMBER 1 ENV POLYPROTEIN"/>
    <property type="match status" value="1"/>
</dbReference>
<sequence>MRERAPTGLLGKLVLMLLVSSALSKDQDPCTKCYHPIYDGEELKSLFRVHTNINPSCFNHSQLITCREDGKVYWTTKNTASYRQRLLGECPVGESWFCFEQEGLKDLVKEKPEGASMRERAPTGLLGRLVLMLLVSSALSQDQDPCTKCYYPIYDGEELKSLFRVHTNINPSCFNHSQLITCREDGKVYWTTKNTASYRQRLLGECPVGESWFCFEQEGLKDLVKEKQLDRENYESHTPEGKNLFIDLVEKISKELNLTECWVCGSTQMTEIWPWEGISLSALEILRWKQTKLEYESLTSRGREKWDLKSEIIGEECILRTGKRYNTPVGKMVYKGCIYHEGYKLYKCPAKRMNPFWGIKELSKFWECPDEISDGFWQAPEYLFWICGDTAYTKLPEDWTGSCTIGVIKPAFFLLPKKSGAHLGVPIYDDLRKDNRKKRNVIDMGGTQVWKSRVWTPEEIIQTYGPATWAQDGSWGYRTPIYMLNRIIRLQAILEKVSNQTALVFEHISDQLTQTRTVIYQIRLAVDYLLADEGGICGKFNSSECCLEIDDKSEVIKHISKEIRKLAYVGNQETQTKGPLKTKKNSTNQAMSHINRKFPYSISKVLSVTVTLLELDQNEDPRQ</sequence>
<accession>A0A8C9UD86</accession>
<evidence type="ECO:0000313" key="2">
    <source>
        <dbReference type="Ensembl" id="ENSSCAP00000012113.1"/>
    </source>
</evidence>
<dbReference type="InterPro" id="IPR018154">
    <property type="entry name" value="TLV/ENV_coat_polyprotein"/>
</dbReference>